<proteinExistence type="predicted"/>
<name>A0A7G2EPC0_ARATH</name>
<gene>
    <name evidence="2" type="ORF">AT9943_LOCUS12402</name>
</gene>
<organism evidence="2 3">
    <name type="scientific">Arabidopsis thaliana</name>
    <name type="common">Mouse-ear cress</name>
    <dbReference type="NCBI Taxonomy" id="3702"/>
    <lineage>
        <taxon>Eukaryota</taxon>
        <taxon>Viridiplantae</taxon>
        <taxon>Streptophyta</taxon>
        <taxon>Embryophyta</taxon>
        <taxon>Tracheophyta</taxon>
        <taxon>Spermatophyta</taxon>
        <taxon>Magnoliopsida</taxon>
        <taxon>eudicotyledons</taxon>
        <taxon>Gunneridae</taxon>
        <taxon>Pentapetalae</taxon>
        <taxon>rosids</taxon>
        <taxon>malvids</taxon>
        <taxon>Brassicales</taxon>
        <taxon>Brassicaceae</taxon>
        <taxon>Camelineae</taxon>
        <taxon>Arabidopsis</taxon>
    </lineage>
</organism>
<feature type="compositionally biased region" description="Low complexity" evidence="1">
    <location>
        <begin position="1"/>
        <end position="15"/>
    </location>
</feature>
<sequence>MDPNNNPFNTQNSTNYQFHYPNPNNYESKASGYSTLEPFSTEVLHAFTNHVRARSELRDSSVHHELQADLVKHIWARFGMLRDQREF</sequence>
<evidence type="ECO:0000256" key="1">
    <source>
        <dbReference type="SAM" id="MobiDB-lite"/>
    </source>
</evidence>
<dbReference type="Proteomes" id="UP000516314">
    <property type="component" value="Chromosome 3"/>
</dbReference>
<dbReference type="AlphaFoldDB" id="A0A7G2EPC0"/>
<evidence type="ECO:0000313" key="2">
    <source>
        <dbReference type="EMBL" id="CAD5324512.1"/>
    </source>
</evidence>
<evidence type="ECO:0000313" key="3">
    <source>
        <dbReference type="Proteomes" id="UP000516314"/>
    </source>
</evidence>
<feature type="region of interest" description="Disordered" evidence="1">
    <location>
        <begin position="1"/>
        <end position="24"/>
    </location>
</feature>
<accession>A0A7G2EPC0</accession>
<dbReference type="EMBL" id="LR881468">
    <property type="protein sequence ID" value="CAD5324512.1"/>
    <property type="molecule type" value="Genomic_DNA"/>
</dbReference>
<protein>
    <submittedName>
        <fullName evidence="2">(thale cress) hypothetical protein</fullName>
    </submittedName>
</protein>
<reference evidence="2 3" key="1">
    <citation type="submission" date="2020-09" db="EMBL/GenBank/DDBJ databases">
        <authorList>
            <person name="Ashkenazy H."/>
        </authorList>
    </citation>
    <scope>NUCLEOTIDE SEQUENCE [LARGE SCALE GENOMIC DNA]</scope>
    <source>
        <strain evidence="3">cv. Cdm-0</strain>
    </source>
</reference>